<dbReference type="Pfam" id="PF07264">
    <property type="entry name" value="EI24"/>
    <property type="match status" value="1"/>
</dbReference>
<evidence type="ECO:0000313" key="7">
    <source>
        <dbReference type="Proteomes" id="UP000216947"/>
    </source>
</evidence>
<name>A0A261RIZ0_9BORD</name>
<feature type="transmembrane region" description="Helical" evidence="5">
    <location>
        <begin position="174"/>
        <end position="191"/>
    </location>
</feature>
<evidence type="ECO:0000256" key="2">
    <source>
        <dbReference type="ARBA" id="ARBA00022692"/>
    </source>
</evidence>
<feature type="transmembrane region" description="Helical" evidence="5">
    <location>
        <begin position="40"/>
        <end position="63"/>
    </location>
</feature>
<dbReference type="EMBL" id="NEVK01000003">
    <property type="protein sequence ID" value="OZI24590.1"/>
    <property type="molecule type" value="Genomic_DNA"/>
</dbReference>
<proteinExistence type="predicted"/>
<dbReference type="RefSeq" id="WP_026638487.1">
    <property type="nucleotide sequence ID" value="NZ_NEVI01000005.1"/>
</dbReference>
<organism evidence="6 7">
    <name type="scientific">Bordetella genomosp. 7</name>
    <dbReference type="NCBI Taxonomy" id="1416805"/>
    <lineage>
        <taxon>Bacteria</taxon>
        <taxon>Pseudomonadati</taxon>
        <taxon>Pseudomonadota</taxon>
        <taxon>Betaproteobacteria</taxon>
        <taxon>Burkholderiales</taxon>
        <taxon>Alcaligenaceae</taxon>
        <taxon>Bordetella</taxon>
    </lineage>
</organism>
<feature type="transmembrane region" description="Helical" evidence="5">
    <location>
        <begin position="219"/>
        <end position="240"/>
    </location>
</feature>
<comment type="subcellular location">
    <subcellularLocation>
        <location evidence="1">Membrane</location>
        <topology evidence="1">Multi-pass membrane protein</topology>
    </subcellularLocation>
</comment>
<dbReference type="Proteomes" id="UP000216947">
    <property type="component" value="Unassembled WGS sequence"/>
</dbReference>
<keyword evidence="4 5" id="KW-0472">Membrane</keyword>
<accession>A0A261RIZ0</accession>
<evidence type="ECO:0000256" key="1">
    <source>
        <dbReference type="ARBA" id="ARBA00004141"/>
    </source>
</evidence>
<keyword evidence="7" id="KW-1185">Reference proteome</keyword>
<protein>
    <recommendedName>
        <fullName evidence="8">EI24 domain-containing protein</fullName>
    </recommendedName>
</protein>
<evidence type="ECO:0000256" key="4">
    <source>
        <dbReference type="ARBA" id="ARBA00023136"/>
    </source>
</evidence>
<feature type="transmembrane region" description="Helical" evidence="5">
    <location>
        <begin position="98"/>
        <end position="129"/>
    </location>
</feature>
<dbReference type="AlphaFoldDB" id="A0A261RIZ0"/>
<keyword evidence="3 5" id="KW-1133">Transmembrane helix</keyword>
<evidence type="ECO:0008006" key="8">
    <source>
        <dbReference type="Google" id="ProtNLM"/>
    </source>
</evidence>
<keyword evidence="2 5" id="KW-0812">Transmembrane</keyword>
<dbReference type="OrthoDB" id="8565703at2"/>
<dbReference type="InterPro" id="IPR059112">
    <property type="entry name" value="CysZ/EI24"/>
</dbReference>
<gene>
    <name evidence="6" type="ORF">CAL19_03525</name>
</gene>
<sequence>MIPPRSDAASSFPARAATAGAAGVAQAFKRALVSQFHPNMLLAVLLPFVIALLGALLLLWLFWTPLTEWLNVQASQWQVVNSFDAWLVGLGLFSIKLYLIPVIAAAILLPISGILGLAIAAVFVMPLVLRHVGAREYAGVSRQGRNATAYSVWNAIWVSGVFAVGWVLTLPFWLVPPMAVLLSIFWWAFAFSRMLRVDAIVEHASPEERRMLLERHNTGFWIIGLICSLLNLLPPAWVILPVYSGLVYAHYGLEALRRLRQERVIEAQP</sequence>
<evidence type="ECO:0000256" key="5">
    <source>
        <dbReference type="SAM" id="Phobius"/>
    </source>
</evidence>
<evidence type="ECO:0000256" key="3">
    <source>
        <dbReference type="ARBA" id="ARBA00022989"/>
    </source>
</evidence>
<evidence type="ECO:0000313" key="6">
    <source>
        <dbReference type="EMBL" id="OZI24590.1"/>
    </source>
</evidence>
<reference evidence="7" key="1">
    <citation type="submission" date="2017-05" db="EMBL/GenBank/DDBJ databases">
        <title>Complete and WGS of Bordetella genogroups.</title>
        <authorList>
            <person name="Spilker T."/>
            <person name="Lipuma J."/>
        </authorList>
    </citation>
    <scope>NUCLEOTIDE SEQUENCE [LARGE SCALE GENOMIC DNA]</scope>
    <source>
        <strain evidence="7">AU18089</strain>
    </source>
</reference>
<feature type="transmembrane region" description="Helical" evidence="5">
    <location>
        <begin position="150"/>
        <end position="168"/>
    </location>
</feature>
<comment type="caution">
    <text evidence="6">The sequence shown here is derived from an EMBL/GenBank/DDBJ whole genome shotgun (WGS) entry which is preliminary data.</text>
</comment>